<comment type="caution">
    <text evidence="1">The sequence shown here is derived from an EMBL/GenBank/DDBJ whole genome shotgun (WGS) entry which is preliminary data.</text>
</comment>
<proteinExistence type="predicted"/>
<dbReference type="RefSeq" id="WP_142932423.1">
    <property type="nucleotide sequence ID" value="NZ_ML660166.1"/>
</dbReference>
<gene>
    <name evidence="1" type="ORF">FLL46_16445</name>
</gene>
<dbReference type="Gene3D" id="3.40.1260.10">
    <property type="entry name" value="DsrEFH-like"/>
    <property type="match status" value="1"/>
</dbReference>
<dbReference type="OrthoDB" id="7056110at2"/>
<keyword evidence="2" id="KW-1185">Reference proteome</keyword>
<evidence type="ECO:0008006" key="3">
    <source>
        <dbReference type="Google" id="ProtNLM"/>
    </source>
</evidence>
<dbReference type="Pfam" id="PF04077">
    <property type="entry name" value="DsrH"/>
    <property type="match status" value="1"/>
</dbReference>
<dbReference type="EMBL" id="VIKS01000010">
    <property type="protein sequence ID" value="TQV86500.1"/>
    <property type="molecule type" value="Genomic_DNA"/>
</dbReference>
<dbReference type="InterPro" id="IPR027396">
    <property type="entry name" value="DsrEFH-like"/>
</dbReference>
<protein>
    <recommendedName>
        <fullName evidence="3">Sulfurtransferase complex subunit TusB</fullName>
    </recommendedName>
</protein>
<evidence type="ECO:0000313" key="2">
    <source>
        <dbReference type="Proteomes" id="UP000315439"/>
    </source>
</evidence>
<sequence length="97" mass="10581">MANLHLISQAISPDSLKSAFSRYVSTQEPLLFIGESVASLLEQGVAEFLKQENIPSYALVADCQLRGIASQIPSFISQINDAQMVNLIANAKQTISW</sequence>
<dbReference type="SUPFAM" id="SSF75169">
    <property type="entry name" value="DsrEFH-like"/>
    <property type="match status" value="1"/>
</dbReference>
<dbReference type="GO" id="GO:0002143">
    <property type="term" value="P:tRNA wobble position uridine thiolation"/>
    <property type="evidence" value="ECO:0007669"/>
    <property type="project" value="InterPro"/>
</dbReference>
<dbReference type="InterPro" id="IPR007215">
    <property type="entry name" value="Sulphur_relay_TusB/DsrH"/>
</dbReference>
<dbReference type="GO" id="GO:0005737">
    <property type="term" value="C:cytoplasm"/>
    <property type="evidence" value="ECO:0007669"/>
    <property type="project" value="InterPro"/>
</dbReference>
<reference evidence="1 2" key="1">
    <citation type="submission" date="2019-07" db="EMBL/GenBank/DDBJ databases">
        <title>Draft genome for Aliikangiella sp. M105.</title>
        <authorList>
            <person name="Wang G."/>
        </authorList>
    </citation>
    <scope>NUCLEOTIDE SEQUENCE [LARGE SCALE GENOMIC DNA]</scope>
    <source>
        <strain evidence="1 2">M105</strain>
    </source>
</reference>
<dbReference type="AlphaFoldDB" id="A0A545UAK4"/>
<name>A0A545UAK4_9GAMM</name>
<organism evidence="1 2">
    <name type="scientific">Aliikangiella coralliicola</name>
    <dbReference type="NCBI Taxonomy" id="2592383"/>
    <lineage>
        <taxon>Bacteria</taxon>
        <taxon>Pseudomonadati</taxon>
        <taxon>Pseudomonadota</taxon>
        <taxon>Gammaproteobacteria</taxon>
        <taxon>Oceanospirillales</taxon>
        <taxon>Pleioneaceae</taxon>
        <taxon>Aliikangiella</taxon>
    </lineage>
</organism>
<dbReference type="Proteomes" id="UP000315439">
    <property type="component" value="Unassembled WGS sequence"/>
</dbReference>
<accession>A0A545UAK4</accession>
<evidence type="ECO:0000313" key="1">
    <source>
        <dbReference type="EMBL" id="TQV86500.1"/>
    </source>
</evidence>